<dbReference type="EMBL" id="MFGW01000083">
    <property type="protein sequence ID" value="OGF66820.1"/>
    <property type="molecule type" value="Genomic_DNA"/>
</dbReference>
<keyword evidence="2" id="KW-0472">Membrane</keyword>
<feature type="region of interest" description="Disordered" evidence="1">
    <location>
        <begin position="1"/>
        <end position="25"/>
    </location>
</feature>
<feature type="compositionally biased region" description="Basic and acidic residues" evidence="1">
    <location>
        <begin position="1"/>
        <end position="20"/>
    </location>
</feature>
<evidence type="ECO:0000256" key="1">
    <source>
        <dbReference type="SAM" id="MobiDB-lite"/>
    </source>
</evidence>
<feature type="transmembrane region" description="Helical" evidence="2">
    <location>
        <begin position="46"/>
        <end position="66"/>
    </location>
</feature>
<proteinExistence type="predicted"/>
<keyword evidence="2" id="KW-1133">Transmembrane helix</keyword>
<evidence type="ECO:0000313" key="3">
    <source>
        <dbReference type="EMBL" id="OGF66820.1"/>
    </source>
</evidence>
<gene>
    <name evidence="3" type="ORF">A2Y62_10570</name>
</gene>
<reference evidence="3 4" key="1">
    <citation type="journal article" date="2016" name="Nat. Commun.">
        <title>Thousands of microbial genomes shed light on interconnected biogeochemical processes in an aquifer system.</title>
        <authorList>
            <person name="Anantharaman K."/>
            <person name="Brown C.T."/>
            <person name="Hug L.A."/>
            <person name="Sharon I."/>
            <person name="Castelle C.J."/>
            <person name="Probst A.J."/>
            <person name="Thomas B.C."/>
            <person name="Singh A."/>
            <person name="Wilkins M.J."/>
            <person name="Karaoz U."/>
            <person name="Brodie E.L."/>
            <person name="Williams K.H."/>
            <person name="Hubbard S.S."/>
            <person name="Banfield J.F."/>
        </authorList>
    </citation>
    <scope>NUCLEOTIDE SEQUENCE [LARGE SCALE GENOMIC DNA]</scope>
</reference>
<keyword evidence="2" id="KW-0812">Transmembrane</keyword>
<organism evidence="3 4">
    <name type="scientific">Candidatus Fischerbacteria bacterium RBG_13_37_8</name>
    <dbReference type="NCBI Taxonomy" id="1817863"/>
    <lineage>
        <taxon>Bacteria</taxon>
        <taxon>Candidatus Fischeribacteriota</taxon>
    </lineage>
</organism>
<accession>A0A1F5VTW1</accession>
<dbReference type="Proteomes" id="UP000178943">
    <property type="component" value="Unassembled WGS sequence"/>
</dbReference>
<name>A0A1F5VTW1_9BACT</name>
<dbReference type="AlphaFoldDB" id="A0A1F5VTW1"/>
<comment type="caution">
    <text evidence="3">The sequence shown here is derived from an EMBL/GenBank/DDBJ whole genome shotgun (WGS) entry which is preliminary data.</text>
</comment>
<sequence>MKKELHKNGEHGEHAEKASDHFQIADGGRLTGNGLQEQIHQSINQILMVSIVCYAARLWFSFSYVLCFN</sequence>
<evidence type="ECO:0000256" key="2">
    <source>
        <dbReference type="SAM" id="Phobius"/>
    </source>
</evidence>
<protein>
    <submittedName>
        <fullName evidence="3">Uncharacterized protein</fullName>
    </submittedName>
</protein>
<evidence type="ECO:0000313" key="4">
    <source>
        <dbReference type="Proteomes" id="UP000178943"/>
    </source>
</evidence>